<dbReference type="RefSeq" id="WP_258843418.1">
    <property type="nucleotide sequence ID" value="NZ_JANUGX010000001.1"/>
</dbReference>
<keyword evidence="2" id="KW-1185">Reference proteome</keyword>
<comment type="caution">
    <text evidence="1">The sequence shown here is derived from an EMBL/GenBank/DDBJ whole genome shotgun (WGS) entry which is preliminary data.</text>
</comment>
<dbReference type="EMBL" id="JANUGX010000001">
    <property type="protein sequence ID" value="MCS0587581.1"/>
    <property type="molecule type" value="Genomic_DNA"/>
</dbReference>
<sequence>MADSIDAITQFTLTDIEVGSRLVEALVRHAQTAAGQPIAHADLLTLARSMYPKDATLGRAVVVGIGMKLAFVAAFCKANGYPNLACLAVHKATMRPVPDYQGDWEAERRAVAGFDWSAAPTRLAAYAGEARTAVPKRYKPRQERPADVAWYAYFCSHRQACAGITNEDKQEIINLLMAGLDPETALRRVTAAKAELAEIS</sequence>
<evidence type="ECO:0000313" key="1">
    <source>
        <dbReference type="EMBL" id="MCS0587581.1"/>
    </source>
</evidence>
<gene>
    <name evidence="1" type="ORF">NX782_00005</name>
</gene>
<dbReference type="Proteomes" id="UP001205560">
    <property type="component" value="Unassembled WGS sequence"/>
</dbReference>
<name>A0ABT2A082_9BURK</name>
<accession>A0ABT2A082</accession>
<organism evidence="1 2">
    <name type="scientific">Massilia norwichensis</name>
    <dbReference type="NCBI Taxonomy" id="1442366"/>
    <lineage>
        <taxon>Bacteria</taxon>
        <taxon>Pseudomonadati</taxon>
        <taxon>Pseudomonadota</taxon>
        <taxon>Betaproteobacteria</taxon>
        <taxon>Burkholderiales</taxon>
        <taxon>Oxalobacteraceae</taxon>
        <taxon>Telluria group</taxon>
        <taxon>Massilia</taxon>
    </lineage>
</organism>
<proteinExistence type="predicted"/>
<evidence type="ECO:0000313" key="2">
    <source>
        <dbReference type="Proteomes" id="UP001205560"/>
    </source>
</evidence>
<reference evidence="1 2" key="1">
    <citation type="submission" date="2022-08" db="EMBL/GenBank/DDBJ databases">
        <title>Reclassification of Massilia species as members of the genera Telluria, Duganella, Pseudoduganella, Mokoshia gen. nov. and Zemynaea gen. nov. using orthogonal and non-orthogonal genome-based approaches.</title>
        <authorList>
            <person name="Bowman J.P."/>
        </authorList>
    </citation>
    <scope>NUCLEOTIDE SEQUENCE [LARGE SCALE GENOMIC DNA]</scope>
    <source>
        <strain evidence="1 2">LMG 28164</strain>
    </source>
</reference>
<protein>
    <submittedName>
        <fullName evidence="1">Uncharacterized protein</fullName>
    </submittedName>
</protein>